<dbReference type="VEuPathDB" id="FungiDB:FOMG_18416"/>
<evidence type="ECO:0000313" key="2">
    <source>
        <dbReference type="Proteomes" id="UP000285860"/>
    </source>
</evidence>
<sequence>MKDHGSACTILEKFSFVYARRDGFPEDDIVSWGPAGKNEDIYEVADKTYLNASLLLGGLARVLPPNHLPIDKEGRSKFKEDQIILSEFFTEAVMVARIVPNYPVEDEFIRGIRELDTTGNIPFHLVYATQILLDVHHIIRDRTSSAVDSLLKHTTTMDSELSSHIDFHENLKIENWPALNEGALCEFDQSLQ</sequence>
<gene>
    <name evidence="1" type="ORF">BFJ68_g14922</name>
</gene>
<protein>
    <submittedName>
        <fullName evidence="1">Uncharacterized protein</fullName>
    </submittedName>
</protein>
<comment type="caution">
    <text evidence="1">The sequence shown here is derived from an EMBL/GenBank/DDBJ whole genome shotgun (WGS) entry which is preliminary data.</text>
</comment>
<dbReference type="Proteomes" id="UP000285860">
    <property type="component" value="Unassembled WGS sequence"/>
</dbReference>
<dbReference type="VEuPathDB" id="FungiDB:FOC1_g10001868"/>
<accession>A0A420PRI7</accession>
<evidence type="ECO:0000313" key="1">
    <source>
        <dbReference type="EMBL" id="RKK95131.1"/>
    </source>
</evidence>
<organism evidence="1 2">
    <name type="scientific">Fusarium oxysporum</name>
    <name type="common">Fusarium vascular wilt</name>
    <dbReference type="NCBI Taxonomy" id="5507"/>
    <lineage>
        <taxon>Eukaryota</taxon>
        <taxon>Fungi</taxon>
        <taxon>Dikarya</taxon>
        <taxon>Ascomycota</taxon>
        <taxon>Pezizomycotina</taxon>
        <taxon>Sordariomycetes</taxon>
        <taxon>Hypocreomycetidae</taxon>
        <taxon>Hypocreales</taxon>
        <taxon>Nectriaceae</taxon>
        <taxon>Fusarium</taxon>
        <taxon>Fusarium oxysporum species complex</taxon>
    </lineage>
</organism>
<dbReference type="PANTHER" id="PTHR38795:SF1">
    <property type="entry name" value="DUF6604 DOMAIN-CONTAINING PROTEIN"/>
    <property type="match status" value="1"/>
</dbReference>
<dbReference type="EMBL" id="MRCY01000138">
    <property type="protein sequence ID" value="RKK95131.1"/>
    <property type="molecule type" value="Genomic_DNA"/>
</dbReference>
<reference evidence="1 2" key="1">
    <citation type="journal article" date="2018" name="Sci. Rep.">
        <title>Characterisation of pathogen-specific regions and novel effector candidates in Fusarium oxysporum f. sp. cepae.</title>
        <authorList>
            <person name="Armitage A.D."/>
            <person name="Taylor A."/>
            <person name="Sobczyk M.K."/>
            <person name="Baxter L."/>
            <person name="Greenfield B.P."/>
            <person name="Bates H.J."/>
            <person name="Wilson F."/>
            <person name="Jackson A.C."/>
            <person name="Ott S."/>
            <person name="Harrison R.J."/>
            <person name="Clarkson J.P."/>
        </authorList>
    </citation>
    <scope>NUCLEOTIDE SEQUENCE [LARGE SCALE GENOMIC DNA]</scope>
    <source>
        <strain evidence="1 2">Fo_A28</strain>
    </source>
</reference>
<dbReference type="PANTHER" id="PTHR38795">
    <property type="entry name" value="DUF6604 DOMAIN-CONTAINING PROTEIN"/>
    <property type="match status" value="1"/>
</dbReference>
<dbReference type="VEuPathDB" id="FungiDB:FOXG_12448"/>
<dbReference type="AlphaFoldDB" id="A0A420PRI7"/>
<dbReference type="VEuPathDB" id="FungiDB:FOC4_g10000612"/>
<proteinExistence type="predicted"/>
<name>A0A420PRI7_FUSOX</name>
<dbReference type="VEuPathDB" id="FungiDB:FOZG_06281"/>
<dbReference type="VEuPathDB" id="FungiDB:HZS61_004543"/>